<dbReference type="InterPro" id="IPR005024">
    <property type="entry name" value="Snf7_fam"/>
</dbReference>
<dbReference type="Proteomes" id="UP001151582">
    <property type="component" value="Unassembled WGS sequence"/>
</dbReference>
<dbReference type="EMBL" id="JANBQB010000007">
    <property type="protein sequence ID" value="KAJ1984954.1"/>
    <property type="molecule type" value="Genomic_DNA"/>
</dbReference>
<comment type="caution">
    <text evidence="2">The sequence shown here is derived from an EMBL/GenBank/DDBJ whole genome shotgun (WGS) entry which is preliminary data.</text>
</comment>
<protein>
    <submittedName>
        <fullName evidence="2">Charged multivesicular body protein 2A</fullName>
    </submittedName>
</protein>
<accession>A0A9W8B8B8</accession>
<feature type="coiled-coil region" evidence="1">
    <location>
        <begin position="16"/>
        <end position="47"/>
    </location>
</feature>
<proteinExistence type="predicted"/>
<evidence type="ECO:0000313" key="2">
    <source>
        <dbReference type="EMBL" id="KAJ1984954.1"/>
    </source>
</evidence>
<dbReference type="AlphaFoldDB" id="A0A9W8B8B8"/>
<dbReference type="Pfam" id="PF03357">
    <property type="entry name" value="Snf7"/>
    <property type="match status" value="1"/>
</dbReference>
<name>A0A9W8B8B8_9FUNG</name>
<gene>
    <name evidence="2" type="primary">CHMP2A</name>
    <name evidence="2" type="ORF">H4R34_000297</name>
</gene>
<evidence type="ECO:0000313" key="3">
    <source>
        <dbReference type="Proteomes" id="UP001151582"/>
    </source>
</evidence>
<dbReference type="Gene3D" id="6.10.140.1230">
    <property type="match status" value="1"/>
</dbReference>
<sequence>MFNFLFGARKSPNELLRGYQRMLTKAMRELDRERSRLEQQETKLVKDIKTAARADQMDAAKIMARDVVRNRHYVQRFHRMKAQLQAVALRLQTLRSSQQMAEAMRGATKAMRSMNGQMNLPGLQKVMMEFERESETLDMKDELMNDAIDGVMEDDMDVAADEEESNALVNQVLDEIGLSVDDALADTPLGLKQPAMAKAVAAPTGEAQLLSDDAALQARLDNLRRE</sequence>
<evidence type="ECO:0000256" key="1">
    <source>
        <dbReference type="SAM" id="Coils"/>
    </source>
</evidence>
<dbReference type="OrthoDB" id="10252926at2759"/>
<dbReference type="PANTHER" id="PTHR10476">
    <property type="entry name" value="CHARGED MULTIVESICULAR BODY PROTEIN"/>
    <property type="match status" value="1"/>
</dbReference>
<organism evidence="2 3">
    <name type="scientific">Dimargaris verticillata</name>
    <dbReference type="NCBI Taxonomy" id="2761393"/>
    <lineage>
        <taxon>Eukaryota</taxon>
        <taxon>Fungi</taxon>
        <taxon>Fungi incertae sedis</taxon>
        <taxon>Zoopagomycota</taxon>
        <taxon>Kickxellomycotina</taxon>
        <taxon>Dimargaritomycetes</taxon>
        <taxon>Dimargaritales</taxon>
        <taxon>Dimargaritaceae</taxon>
        <taxon>Dimargaris</taxon>
    </lineage>
</organism>
<reference evidence="2" key="1">
    <citation type="submission" date="2022-07" db="EMBL/GenBank/DDBJ databases">
        <title>Phylogenomic reconstructions and comparative analyses of Kickxellomycotina fungi.</title>
        <authorList>
            <person name="Reynolds N.K."/>
            <person name="Stajich J.E."/>
            <person name="Barry K."/>
            <person name="Grigoriev I.V."/>
            <person name="Crous P."/>
            <person name="Smith M.E."/>
        </authorList>
    </citation>
    <scope>NUCLEOTIDE SEQUENCE</scope>
    <source>
        <strain evidence="2">RSA 567</strain>
    </source>
</reference>
<dbReference type="GO" id="GO:0007034">
    <property type="term" value="P:vacuolar transport"/>
    <property type="evidence" value="ECO:0007669"/>
    <property type="project" value="InterPro"/>
</dbReference>
<keyword evidence="1" id="KW-0175">Coiled coil</keyword>
<keyword evidence="3" id="KW-1185">Reference proteome</keyword>